<dbReference type="Pfam" id="PF20809">
    <property type="entry name" value="MINT_MID"/>
    <property type="match status" value="1"/>
</dbReference>
<keyword evidence="6" id="KW-1185">Reference proteome</keyword>
<reference evidence="5" key="1">
    <citation type="submission" date="2019-04" db="EMBL/GenBank/DDBJ databases">
        <authorList>
            <person name="Alioto T."/>
            <person name="Alioto T."/>
        </authorList>
    </citation>
    <scope>NUCLEOTIDE SEQUENCE [LARGE SCALE GENOMIC DNA]</scope>
</reference>
<feature type="compositionally biased region" description="Pro residues" evidence="1">
    <location>
        <begin position="252"/>
        <end position="264"/>
    </location>
</feature>
<evidence type="ECO:0000259" key="3">
    <source>
        <dbReference type="Pfam" id="PF20809"/>
    </source>
</evidence>
<proteinExistence type="predicted"/>
<evidence type="ECO:0000313" key="6">
    <source>
        <dbReference type="Proteomes" id="UP000335636"/>
    </source>
</evidence>
<gene>
    <name evidence="5" type="ORF">MONAX_5E028892</name>
</gene>
<keyword evidence="2" id="KW-0472">Membrane</keyword>
<feature type="domain" description="Msx2-interacting protein nuclear receptor-interacting" evidence="4">
    <location>
        <begin position="228"/>
        <end position="310"/>
    </location>
</feature>
<feature type="transmembrane region" description="Helical" evidence="2">
    <location>
        <begin position="314"/>
        <end position="338"/>
    </location>
</feature>
<protein>
    <submittedName>
        <fullName evidence="5">Uncharacterized protein</fullName>
    </submittedName>
</protein>
<dbReference type="Pfam" id="PF20810">
    <property type="entry name" value="MINT_RID"/>
    <property type="match status" value="1"/>
</dbReference>
<organism evidence="5 6">
    <name type="scientific">Marmota monax</name>
    <name type="common">Woodchuck</name>
    <dbReference type="NCBI Taxonomy" id="9995"/>
    <lineage>
        <taxon>Eukaryota</taxon>
        <taxon>Metazoa</taxon>
        <taxon>Chordata</taxon>
        <taxon>Craniata</taxon>
        <taxon>Vertebrata</taxon>
        <taxon>Euteleostomi</taxon>
        <taxon>Mammalia</taxon>
        <taxon>Eutheria</taxon>
        <taxon>Euarchontoglires</taxon>
        <taxon>Glires</taxon>
        <taxon>Rodentia</taxon>
        <taxon>Sciuromorpha</taxon>
        <taxon>Sciuridae</taxon>
        <taxon>Xerinae</taxon>
        <taxon>Marmotini</taxon>
        <taxon>Marmota</taxon>
    </lineage>
</organism>
<dbReference type="Proteomes" id="UP000335636">
    <property type="component" value="Unassembled WGS sequence"/>
</dbReference>
<sequence length="341" mass="36092">MELEQAVENIAKLTETSASAFKAAAAGASQGPATEDRDKPAHQASETKLAASIGSIINDIPGEPENFPAPPPYPAESQADLQPPEQSVEPETHEAVSGILETEAATESSGPPASAPDPSASPADAKEVRRNSSEPSQPEQEAKGSKEPEVAPTGKDKGRQKTTRSRRKRNANKKAGAAAETHDPEPVPAPSKSPAADEGTPERPPEPPQEEKQSEKPQSPPPQACASDPSKTPPPESPAQESSIEEKTPTKAPAPPDLPTPAQPAPVDEEAQARFKVHAIIESDPVTPPSDSSIPLPTIPSVTVAKLPHSRIRFFYLFQVFCYASLGYTFGIFLIFLCRHS</sequence>
<dbReference type="InterPro" id="IPR049095">
    <property type="entry name" value="MINT_MID"/>
</dbReference>
<dbReference type="AlphaFoldDB" id="A0A5E4D0Z0"/>
<keyword evidence="2" id="KW-1133">Transmembrane helix</keyword>
<evidence type="ECO:0000256" key="2">
    <source>
        <dbReference type="SAM" id="Phobius"/>
    </source>
</evidence>
<dbReference type="EMBL" id="CABDUW010002545">
    <property type="protein sequence ID" value="VTJ87220.1"/>
    <property type="molecule type" value="Genomic_DNA"/>
</dbReference>
<feature type="domain" description="Msx2-interacting protein MID" evidence="3">
    <location>
        <begin position="1"/>
        <end position="216"/>
    </location>
</feature>
<name>A0A5E4D0Z0_MARMO</name>
<accession>A0A5E4D0Z0</accession>
<feature type="compositionally biased region" description="Basic residues" evidence="1">
    <location>
        <begin position="160"/>
        <end position="172"/>
    </location>
</feature>
<feature type="compositionally biased region" description="Basic and acidic residues" evidence="1">
    <location>
        <begin position="140"/>
        <end position="159"/>
    </location>
</feature>
<evidence type="ECO:0000259" key="4">
    <source>
        <dbReference type="Pfam" id="PF20810"/>
    </source>
</evidence>
<keyword evidence="2" id="KW-0812">Transmembrane</keyword>
<comment type="caution">
    <text evidence="5">The sequence shown here is derived from an EMBL/GenBank/DDBJ whole genome shotgun (WGS) entry which is preliminary data.</text>
</comment>
<feature type="region of interest" description="Disordered" evidence="1">
    <location>
        <begin position="21"/>
        <end position="271"/>
    </location>
</feature>
<dbReference type="InterPro" id="IPR049093">
    <property type="entry name" value="MINT_RID"/>
</dbReference>
<evidence type="ECO:0000313" key="5">
    <source>
        <dbReference type="EMBL" id="VTJ87220.1"/>
    </source>
</evidence>
<feature type="compositionally biased region" description="Low complexity" evidence="1">
    <location>
        <begin position="108"/>
        <end position="123"/>
    </location>
</feature>
<feature type="compositionally biased region" description="Basic and acidic residues" evidence="1">
    <location>
        <begin position="200"/>
        <end position="215"/>
    </location>
</feature>
<evidence type="ECO:0000256" key="1">
    <source>
        <dbReference type="SAM" id="MobiDB-lite"/>
    </source>
</evidence>